<dbReference type="InterPro" id="IPR025455">
    <property type="entry name" value="DUF4276"/>
</dbReference>
<dbReference type="KEGG" id="mpt:Mpe_A0008"/>
<organism evidence="1 2">
    <name type="scientific">Methylibium petroleiphilum (strain ATCC BAA-1232 / LMG 22953 / PM1)</name>
    <dbReference type="NCBI Taxonomy" id="420662"/>
    <lineage>
        <taxon>Bacteria</taxon>
        <taxon>Pseudomonadati</taxon>
        <taxon>Pseudomonadota</taxon>
        <taxon>Betaproteobacteria</taxon>
        <taxon>Burkholderiales</taxon>
        <taxon>Sphaerotilaceae</taxon>
        <taxon>Methylibium</taxon>
    </lineage>
</organism>
<evidence type="ECO:0008006" key="3">
    <source>
        <dbReference type="Google" id="ProtNLM"/>
    </source>
</evidence>
<evidence type="ECO:0000313" key="1">
    <source>
        <dbReference type="EMBL" id="ABM92970.1"/>
    </source>
</evidence>
<dbReference type="AlphaFoldDB" id="A2SBN1"/>
<protein>
    <recommendedName>
        <fullName evidence="3">DUF4276 family protein</fullName>
    </recommendedName>
</protein>
<dbReference type="Proteomes" id="UP000000366">
    <property type="component" value="Chromosome"/>
</dbReference>
<reference evidence="1 2" key="1">
    <citation type="journal article" date="2007" name="J. Bacteriol.">
        <title>Whole-genome analysis of the methyl tert-butyl ether-degrading beta-proteobacterium Methylibium petroleiphilum PM1.</title>
        <authorList>
            <person name="Kane S.R."/>
            <person name="Chakicherla A.Y."/>
            <person name="Chain P.S.G."/>
            <person name="Schmidt R."/>
            <person name="Shin M.W."/>
            <person name="Legler T.C."/>
            <person name="Scow K.M."/>
            <person name="Larimer F.W."/>
            <person name="Lucas S.M."/>
            <person name="Richardson P.M."/>
            <person name="Hristova K.R."/>
        </authorList>
    </citation>
    <scope>NUCLEOTIDE SEQUENCE [LARGE SCALE GENOMIC DNA]</scope>
    <source>
        <strain evidence="2">ATCC BAA-1232 / LMG 22953 / PM1</strain>
    </source>
</reference>
<dbReference type="eggNOG" id="ENOG502ZYZ6">
    <property type="taxonomic scope" value="Bacteria"/>
</dbReference>
<dbReference type="Pfam" id="PF14103">
    <property type="entry name" value="DUF4276"/>
    <property type="match status" value="1"/>
</dbReference>
<name>A2SBN1_METPP</name>
<dbReference type="HOGENOM" id="CLU_109798_0_0_4"/>
<dbReference type="EMBL" id="CP000555">
    <property type="protein sequence ID" value="ABM92970.1"/>
    <property type="molecule type" value="Genomic_DNA"/>
</dbReference>
<gene>
    <name evidence="1" type="ordered locus">Mpe_A0008</name>
</gene>
<keyword evidence="2" id="KW-1185">Reference proteome</keyword>
<accession>A2SBN1</accession>
<proteinExistence type="predicted"/>
<dbReference type="STRING" id="420662.Mpe_A0008"/>
<evidence type="ECO:0000313" key="2">
    <source>
        <dbReference type="Proteomes" id="UP000000366"/>
    </source>
</evidence>
<sequence>MEVALQHLLPRLLREGIRAELRQFQCKSELLKQLPQRLAGYAQWLPDTAVVLVLVDRDDEDCLALKAQLDAMARAVGLVPRSDATPKGRFQVINRIAIEELEAWFFGDWPAVCAAYPKMPDTLPRRAGFRDPDAIAGGTWEALERELQRKGYFKQGLRKLELAREVASRMDPARNRSTSFGYLRTALAQL</sequence>